<dbReference type="PROSITE" id="PS51682">
    <property type="entry name" value="SAM_OMT_I"/>
    <property type="match status" value="1"/>
</dbReference>
<protein>
    <submittedName>
        <fullName evidence="4">Methyltransferase domain-containing protein</fullName>
    </submittedName>
</protein>
<keyword evidence="3" id="KW-0949">S-adenosyl-L-methionine</keyword>
<keyword evidence="2" id="KW-0808">Transferase</keyword>
<dbReference type="Pfam" id="PF01596">
    <property type="entry name" value="Methyltransf_3"/>
    <property type="match status" value="1"/>
</dbReference>
<dbReference type="InterPro" id="IPR002935">
    <property type="entry name" value="SAM_O-MeTrfase"/>
</dbReference>
<evidence type="ECO:0000256" key="3">
    <source>
        <dbReference type="ARBA" id="ARBA00022691"/>
    </source>
</evidence>
<dbReference type="GO" id="GO:0032259">
    <property type="term" value="P:methylation"/>
    <property type="evidence" value="ECO:0007669"/>
    <property type="project" value="UniProtKB-KW"/>
</dbReference>
<reference evidence="4 5" key="1">
    <citation type="submission" date="2019-09" db="EMBL/GenBank/DDBJ databases">
        <title>Taxonomy of Antarctic Massilia spp.: description of Massilia rubra sp. nov., Massilia aquatica sp. nov., Massilia mucilaginosa sp. nov., Massilia frigida sp. nov. isolated from streams, lakes and regoliths.</title>
        <authorList>
            <person name="Holochova P."/>
            <person name="Sedlacek I."/>
            <person name="Kralova S."/>
            <person name="Maslanova I."/>
            <person name="Busse H.-J."/>
            <person name="Stankova E."/>
            <person name="Vrbovska V."/>
            <person name="Kovarovic V."/>
            <person name="Bartak M."/>
            <person name="Svec P."/>
            <person name="Pantucek R."/>
        </authorList>
    </citation>
    <scope>NUCLEOTIDE SEQUENCE [LARGE SCALE GENOMIC DNA]</scope>
    <source>
        <strain evidence="4 5">CCM 8693</strain>
    </source>
</reference>
<dbReference type="PANTHER" id="PTHR43167">
    <property type="entry name" value="PUTATIVE (AFU_ORTHOLOGUE AFUA_6G01830)-RELATED"/>
    <property type="match status" value="1"/>
</dbReference>
<evidence type="ECO:0000313" key="5">
    <source>
        <dbReference type="Proteomes" id="UP000819052"/>
    </source>
</evidence>
<dbReference type="Proteomes" id="UP000819052">
    <property type="component" value="Unassembled WGS sequence"/>
</dbReference>
<dbReference type="GO" id="GO:0008168">
    <property type="term" value="F:methyltransferase activity"/>
    <property type="evidence" value="ECO:0007669"/>
    <property type="project" value="UniProtKB-KW"/>
</dbReference>
<dbReference type="RefSeq" id="WP_167075071.1">
    <property type="nucleotide sequence ID" value="NZ_VVIW01000002.1"/>
</dbReference>
<name>A0ABX0M569_9BURK</name>
<keyword evidence="5" id="KW-1185">Reference proteome</keyword>
<dbReference type="SUPFAM" id="SSF53335">
    <property type="entry name" value="S-adenosyl-L-methionine-dependent methyltransferases"/>
    <property type="match status" value="1"/>
</dbReference>
<comment type="caution">
    <text evidence="4">The sequence shown here is derived from an EMBL/GenBank/DDBJ whole genome shotgun (WGS) entry which is preliminary data.</text>
</comment>
<evidence type="ECO:0000313" key="4">
    <source>
        <dbReference type="EMBL" id="NHZ39407.1"/>
    </source>
</evidence>
<dbReference type="InterPro" id="IPR029063">
    <property type="entry name" value="SAM-dependent_MTases_sf"/>
</dbReference>
<dbReference type="EMBL" id="VVIW01000002">
    <property type="protein sequence ID" value="NHZ39407.1"/>
    <property type="molecule type" value="Genomic_DNA"/>
</dbReference>
<proteinExistence type="predicted"/>
<keyword evidence="1 4" id="KW-0489">Methyltransferase</keyword>
<dbReference type="PANTHER" id="PTHR43167:SF1">
    <property type="entry name" value="PUTATIVE (AFU_ORTHOLOGUE AFUA_6G01830)-RELATED"/>
    <property type="match status" value="1"/>
</dbReference>
<accession>A0ABX0M569</accession>
<sequence length="207" mass="22251">MNTALQALLSEIEHFGQANDAVHDERGRRMLNITRGTGEFLAHVIASLGARDILEVGTSNGYSTLWLADAVATRGGKVTTIEMAPDKVAMARKNFAAAGLDGVITQREGEAGQVLAQAPDGAYDLVFLDSERAAYPGWWLDLKRILRPHGLLIVDNATSHTAEMAPFVQVVSADGAFSTSLVHVGKGEFVAGRDAGLARHWANWRES</sequence>
<gene>
    <name evidence="4" type="ORF">F1609_04385</name>
</gene>
<dbReference type="Gene3D" id="3.40.50.150">
    <property type="entry name" value="Vaccinia Virus protein VP39"/>
    <property type="match status" value="1"/>
</dbReference>
<evidence type="ECO:0000256" key="2">
    <source>
        <dbReference type="ARBA" id="ARBA00022679"/>
    </source>
</evidence>
<organism evidence="4 5">
    <name type="scientific">Massilia aquatica</name>
    <dbReference type="NCBI Taxonomy" id="2609000"/>
    <lineage>
        <taxon>Bacteria</taxon>
        <taxon>Pseudomonadati</taxon>
        <taxon>Pseudomonadota</taxon>
        <taxon>Betaproteobacteria</taxon>
        <taxon>Burkholderiales</taxon>
        <taxon>Oxalobacteraceae</taxon>
        <taxon>Telluria group</taxon>
        <taxon>Massilia</taxon>
    </lineage>
</organism>
<evidence type="ECO:0000256" key="1">
    <source>
        <dbReference type="ARBA" id="ARBA00022603"/>
    </source>
</evidence>
<dbReference type="CDD" id="cd02440">
    <property type="entry name" value="AdoMet_MTases"/>
    <property type="match status" value="1"/>
</dbReference>